<evidence type="ECO:0000313" key="2">
    <source>
        <dbReference type="Proteomes" id="UP001238163"/>
    </source>
</evidence>
<keyword evidence="2" id="KW-1185">Reference proteome</keyword>
<gene>
    <name evidence="1" type="ORF">J3R75_003157</name>
</gene>
<reference evidence="1" key="1">
    <citation type="submission" date="2023-07" db="EMBL/GenBank/DDBJ databases">
        <title>Genomic Encyclopedia of Type Strains, Phase IV (KMG-IV): sequencing the most valuable type-strain genomes for metagenomic binning, comparative biology and taxonomic classification.</title>
        <authorList>
            <person name="Goeker M."/>
        </authorList>
    </citation>
    <scope>NUCLEOTIDE SEQUENCE</scope>
    <source>
        <strain evidence="1">DSM 24202</strain>
    </source>
</reference>
<proteinExistence type="predicted"/>
<name>A0AAE3VII6_9BACT</name>
<dbReference type="RefSeq" id="WP_307263277.1">
    <property type="nucleotide sequence ID" value="NZ_JAUSVL010000001.1"/>
</dbReference>
<evidence type="ECO:0000313" key="1">
    <source>
        <dbReference type="EMBL" id="MDQ0291050.1"/>
    </source>
</evidence>
<accession>A0AAE3VII6</accession>
<dbReference type="Proteomes" id="UP001238163">
    <property type="component" value="Unassembled WGS sequence"/>
</dbReference>
<protein>
    <submittedName>
        <fullName evidence="1">Uncharacterized protein</fullName>
    </submittedName>
</protein>
<comment type="caution">
    <text evidence="1">The sequence shown here is derived from an EMBL/GenBank/DDBJ whole genome shotgun (WGS) entry which is preliminary data.</text>
</comment>
<dbReference type="AlphaFoldDB" id="A0AAE3VII6"/>
<organism evidence="1 2">
    <name type="scientific">Oligosphaera ethanolica</name>
    <dbReference type="NCBI Taxonomy" id="760260"/>
    <lineage>
        <taxon>Bacteria</taxon>
        <taxon>Pseudomonadati</taxon>
        <taxon>Lentisphaerota</taxon>
        <taxon>Oligosphaeria</taxon>
        <taxon>Oligosphaerales</taxon>
        <taxon>Oligosphaeraceae</taxon>
        <taxon>Oligosphaera</taxon>
    </lineage>
</organism>
<dbReference type="EMBL" id="JAUSVL010000001">
    <property type="protein sequence ID" value="MDQ0291050.1"/>
    <property type="molecule type" value="Genomic_DNA"/>
</dbReference>
<sequence>MIKRPHNYSGECVSCTNKGKCLWALECPLIDSDSRLKSHRKKGLAVRYLYGCVHYRTFASGSIIASPEAKE</sequence>